<dbReference type="Gene3D" id="3.30.420.40">
    <property type="match status" value="2"/>
</dbReference>
<gene>
    <name evidence="1" type="ORF">HER31_14100</name>
</gene>
<dbReference type="Gene3D" id="3.30.1490.300">
    <property type="match status" value="1"/>
</dbReference>
<dbReference type="EMBL" id="CP051180">
    <property type="protein sequence ID" value="QIZ77926.1"/>
    <property type="molecule type" value="Genomic_DNA"/>
</dbReference>
<proteinExistence type="predicted"/>
<reference evidence="1 2" key="1">
    <citation type="submission" date="2020-04" db="EMBL/GenBank/DDBJ databases">
        <title>Ferrimonas sp. S7 isolated from sea water.</title>
        <authorList>
            <person name="Bae S.S."/>
            <person name="Baek K."/>
        </authorList>
    </citation>
    <scope>NUCLEOTIDE SEQUENCE [LARGE SCALE GENOMIC DNA]</scope>
    <source>
        <strain evidence="1 2">S7</strain>
    </source>
</reference>
<accession>A0A6H1UI85</accession>
<sequence length="285" mass="32151">MFEWTRKKTVNRVTGACLLGDNTIWVMDEQGGFGFNSTDPTAWHDAAKRIGPSRMQLALTASHYQMIAIDRPPVPEEELVQALPFTVRDLATLPLARMQLDYFQLAVNPADRDMLQVVVSDRDVLTKMVTHADNNDLQLDMVTIEELVLLELLAANPRPQILLWHQPEQPLKLLITSDGKLLFSRSFRGFNQLDSMSEQELEMGLFDALQLELQRSMDYLERQLRQPPADSISLIVPPQHQAFLATRLEQAFGLPVQNLADSGQTPAQLMAHAAAMVRGHDEDKN</sequence>
<dbReference type="InterPro" id="IPR043129">
    <property type="entry name" value="ATPase_NBD"/>
</dbReference>
<evidence type="ECO:0008006" key="3">
    <source>
        <dbReference type="Google" id="ProtNLM"/>
    </source>
</evidence>
<protein>
    <recommendedName>
        <fullName evidence="3">MSHA biogenesis protein MshI</fullName>
    </recommendedName>
</protein>
<keyword evidence="2" id="KW-1185">Reference proteome</keyword>
<dbReference type="Proteomes" id="UP000501602">
    <property type="component" value="Chromosome"/>
</dbReference>
<organism evidence="1 2">
    <name type="scientific">Ferrimonas lipolytica</name>
    <dbReference type="NCBI Taxonomy" id="2724191"/>
    <lineage>
        <taxon>Bacteria</taxon>
        <taxon>Pseudomonadati</taxon>
        <taxon>Pseudomonadota</taxon>
        <taxon>Gammaproteobacteria</taxon>
        <taxon>Alteromonadales</taxon>
        <taxon>Ferrimonadaceae</taxon>
        <taxon>Ferrimonas</taxon>
    </lineage>
</organism>
<evidence type="ECO:0000313" key="1">
    <source>
        <dbReference type="EMBL" id="QIZ77926.1"/>
    </source>
</evidence>
<dbReference type="AlphaFoldDB" id="A0A6H1UI85"/>
<evidence type="ECO:0000313" key="2">
    <source>
        <dbReference type="Proteomes" id="UP000501602"/>
    </source>
</evidence>
<name>A0A6H1UI85_9GAMM</name>
<dbReference type="RefSeq" id="WP_168661388.1">
    <property type="nucleotide sequence ID" value="NZ_CP051180.1"/>
</dbReference>
<dbReference type="SUPFAM" id="SSF53067">
    <property type="entry name" value="Actin-like ATPase domain"/>
    <property type="match status" value="1"/>
</dbReference>
<dbReference type="KEGG" id="fes:HER31_14100"/>